<comment type="caution">
    <text evidence="1">The sequence shown here is derived from an EMBL/GenBank/DDBJ whole genome shotgun (WGS) entry which is preliminary data.</text>
</comment>
<accession>A0AAV4BQ87</accession>
<keyword evidence="2" id="KW-1185">Reference proteome</keyword>
<gene>
    <name evidence="1" type="ORF">PoB_004803700</name>
</gene>
<organism evidence="1 2">
    <name type="scientific">Plakobranchus ocellatus</name>
    <dbReference type="NCBI Taxonomy" id="259542"/>
    <lineage>
        <taxon>Eukaryota</taxon>
        <taxon>Metazoa</taxon>
        <taxon>Spiralia</taxon>
        <taxon>Lophotrochozoa</taxon>
        <taxon>Mollusca</taxon>
        <taxon>Gastropoda</taxon>
        <taxon>Heterobranchia</taxon>
        <taxon>Euthyneura</taxon>
        <taxon>Panpulmonata</taxon>
        <taxon>Sacoglossa</taxon>
        <taxon>Placobranchoidea</taxon>
        <taxon>Plakobranchidae</taxon>
        <taxon>Plakobranchus</taxon>
    </lineage>
</organism>
<dbReference type="EMBL" id="BLXT01005260">
    <property type="protein sequence ID" value="GFO21532.1"/>
    <property type="molecule type" value="Genomic_DNA"/>
</dbReference>
<name>A0AAV4BQ87_9GAST</name>
<dbReference type="Proteomes" id="UP000735302">
    <property type="component" value="Unassembled WGS sequence"/>
</dbReference>
<evidence type="ECO:0000313" key="1">
    <source>
        <dbReference type="EMBL" id="GFO21532.1"/>
    </source>
</evidence>
<sequence length="79" mass="8815">MLVRQVEAYDRCHVINLDTRGRKISMFLDESDWGSELIQKEAVSGFHAHAPYVCKNFAMALAAATVTSGRLTETSPERS</sequence>
<proteinExistence type="predicted"/>
<protein>
    <submittedName>
        <fullName evidence="1">Uncharacterized protein</fullName>
    </submittedName>
</protein>
<reference evidence="1 2" key="1">
    <citation type="journal article" date="2021" name="Elife">
        <title>Chloroplast acquisition without the gene transfer in kleptoplastic sea slugs, Plakobranchus ocellatus.</title>
        <authorList>
            <person name="Maeda T."/>
            <person name="Takahashi S."/>
            <person name="Yoshida T."/>
            <person name="Shimamura S."/>
            <person name="Takaki Y."/>
            <person name="Nagai Y."/>
            <person name="Toyoda A."/>
            <person name="Suzuki Y."/>
            <person name="Arimoto A."/>
            <person name="Ishii H."/>
            <person name="Satoh N."/>
            <person name="Nishiyama T."/>
            <person name="Hasebe M."/>
            <person name="Maruyama T."/>
            <person name="Minagawa J."/>
            <person name="Obokata J."/>
            <person name="Shigenobu S."/>
        </authorList>
    </citation>
    <scope>NUCLEOTIDE SEQUENCE [LARGE SCALE GENOMIC DNA]</scope>
</reference>
<evidence type="ECO:0000313" key="2">
    <source>
        <dbReference type="Proteomes" id="UP000735302"/>
    </source>
</evidence>
<dbReference type="AlphaFoldDB" id="A0AAV4BQ87"/>